<feature type="transmembrane region" description="Helical" evidence="1">
    <location>
        <begin position="157"/>
        <end position="177"/>
    </location>
</feature>
<proteinExistence type="predicted"/>
<evidence type="ECO:0000256" key="1">
    <source>
        <dbReference type="SAM" id="Phobius"/>
    </source>
</evidence>
<feature type="transmembrane region" description="Helical" evidence="1">
    <location>
        <begin position="47"/>
        <end position="66"/>
    </location>
</feature>
<feature type="transmembrane region" description="Helical" evidence="1">
    <location>
        <begin position="481"/>
        <end position="503"/>
    </location>
</feature>
<sequence>MRKNTNAITLFVIMNILQGLASIGLLLSEQSIEKPIILGYSIEKFSLLIFCFLSILILGLTLFVQFKYHSIFENNIQKILLNKHHLIKVVSLSLFVLTEITSLYLYSISPLYISKLWPFLSWVSIFLFELYLLSEYIKVQSNLPQSSSPQIKTAKTILGIVLFVLGIFISLLTKYSILFVDEGDHITTGWLITQGFKLYSDIFSHHPPLVYYWVAGMVKLLGNDFVAIRMSIVGLWIIIFLITAFLIKNFLPVALFVFIWSGLSFFYLGNLVLYHAITGTFLAASVITFLSLSKKLSVAPILWISLLCGLTTLSDPQALPASGILLLGSAFFIIFNFRPLSKKEIFKFVTILFFPFILVIGIQSLVFIINGSLNDFINEAILFNVNIYSHYTRISSLNPFSSALRQFVNGLFVLNPNFRNYNELVRDLSLPIQTTIDHWLFGGFYFRLGIIIISIALVIIKKDFRGFFLYLITCTLFPRTGVGFQALAFIMVAISTITIFTFSNWETKKRKFSPQIIYIGMQFTLLWFLIALLFSAARTIVFDFEENKKNFEDQLQSYYERKNNYLKYECEGHRFDYLIYPLDPLFYFIANRYPASKYHFMTPWVAEIGQNEVINDLSITKKAVVIIGLDGVIWGYPVKTYLSTLINYLDTHYIKVEPGIWISPSAFQSCQQTFHQQENNHQTINDHE</sequence>
<dbReference type="AlphaFoldDB" id="A0A7U9KNE1"/>
<feature type="transmembrane region" description="Helical" evidence="1">
    <location>
        <begin position="515"/>
        <end position="541"/>
    </location>
</feature>
<feature type="transmembrane region" description="Helical" evidence="1">
    <location>
        <begin position="439"/>
        <end position="460"/>
    </location>
</feature>
<dbReference type="Proteomes" id="UP000253922">
    <property type="component" value="Unassembled WGS sequence"/>
</dbReference>
<accession>A0A7U9KNE1</accession>
<dbReference type="OrthoDB" id="3078411at2"/>
<gene>
    <name evidence="2" type="ORF">ATHL_03223</name>
</gene>
<evidence type="ECO:0000313" key="2">
    <source>
        <dbReference type="EMBL" id="GAP08321.1"/>
    </source>
</evidence>
<keyword evidence="1" id="KW-0472">Membrane</keyword>
<dbReference type="EMBL" id="DF967966">
    <property type="protein sequence ID" value="GAP08321.1"/>
    <property type="molecule type" value="Genomic_DNA"/>
</dbReference>
<evidence type="ECO:0008006" key="4">
    <source>
        <dbReference type="Google" id="ProtNLM"/>
    </source>
</evidence>
<keyword evidence="1" id="KW-0812">Transmembrane</keyword>
<reference evidence="3" key="1">
    <citation type="submission" date="2015-07" db="EMBL/GenBank/DDBJ databases">
        <title>Draft Genome Sequences of Anaerolinea thermolimosa IMO-1, Bellilinea caldifistulae GOMI-1, Leptolinea tardivitalis YMTK-2, Levilinea saccharolytica KIBI-1,Longilinea arvoryzae KOME-1, Previously Described as Members of the Anaerolineaceae (Chloroflexi).</title>
        <authorList>
            <person name="Sekiguchi Y."/>
            <person name="Ohashi A."/>
            <person name="Matsuura N."/>
            <person name="Tourlousse M.D."/>
        </authorList>
    </citation>
    <scope>NUCLEOTIDE SEQUENCE [LARGE SCALE GENOMIC DNA]</scope>
    <source>
        <strain evidence="3">IMO-1</strain>
    </source>
</reference>
<feature type="transmembrane region" description="Helical" evidence="1">
    <location>
        <begin position="7"/>
        <end position="27"/>
    </location>
</feature>
<organism evidence="2 3">
    <name type="scientific">Anaerolinea thermolimosa</name>
    <dbReference type="NCBI Taxonomy" id="229919"/>
    <lineage>
        <taxon>Bacteria</taxon>
        <taxon>Bacillati</taxon>
        <taxon>Chloroflexota</taxon>
        <taxon>Anaerolineae</taxon>
        <taxon>Anaerolineales</taxon>
        <taxon>Anaerolineaceae</taxon>
        <taxon>Anaerolinea</taxon>
    </lineage>
</organism>
<feature type="transmembrane region" description="Helical" evidence="1">
    <location>
        <begin position="319"/>
        <end position="337"/>
    </location>
</feature>
<feature type="transmembrane region" description="Helical" evidence="1">
    <location>
        <begin position="119"/>
        <end position="137"/>
    </location>
</feature>
<name>A0A7U9KNE1_9CHLR</name>
<protein>
    <recommendedName>
        <fullName evidence="4">Glycosyltransferase RgtA/B/C/D-like domain-containing protein</fullName>
    </recommendedName>
</protein>
<feature type="transmembrane region" description="Helical" evidence="1">
    <location>
        <begin position="235"/>
        <end position="259"/>
    </location>
</feature>
<keyword evidence="3" id="KW-1185">Reference proteome</keyword>
<evidence type="ECO:0000313" key="3">
    <source>
        <dbReference type="Proteomes" id="UP000253922"/>
    </source>
</evidence>
<feature type="transmembrane region" description="Helical" evidence="1">
    <location>
        <begin position="86"/>
        <end position="107"/>
    </location>
</feature>
<feature type="transmembrane region" description="Helical" evidence="1">
    <location>
        <begin position="349"/>
        <end position="369"/>
    </location>
</feature>
<keyword evidence="1" id="KW-1133">Transmembrane helix</keyword>